<dbReference type="PANTHER" id="PTHR46344">
    <property type="entry name" value="OS02G0202900 PROTEIN"/>
    <property type="match status" value="1"/>
</dbReference>
<dbReference type="SUPFAM" id="SSF50965">
    <property type="entry name" value="Galactose oxidase, central domain"/>
    <property type="match status" value="1"/>
</dbReference>
<evidence type="ECO:0000256" key="2">
    <source>
        <dbReference type="ARBA" id="ARBA00022737"/>
    </source>
</evidence>
<organism evidence="3 4">
    <name type="scientific">Chenopodium quinoa</name>
    <name type="common">Quinoa</name>
    <dbReference type="NCBI Taxonomy" id="63459"/>
    <lineage>
        <taxon>Eukaryota</taxon>
        <taxon>Viridiplantae</taxon>
        <taxon>Streptophyta</taxon>
        <taxon>Embryophyta</taxon>
        <taxon>Tracheophyta</taxon>
        <taxon>Spermatophyta</taxon>
        <taxon>Magnoliopsida</taxon>
        <taxon>eudicotyledons</taxon>
        <taxon>Gunneridae</taxon>
        <taxon>Pentapetalae</taxon>
        <taxon>Caryophyllales</taxon>
        <taxon>Chenopodiaceae</taxon>
        <taxon>Chenopodioideae</taxon>
        <taxon>Atripliceae</taxon>
        <taxon>Chenopodium</taxon>
    </lineage>
</organism>
<sequence>MSEVYDPENSTWNPVTGGMVTSWRNPSTTMNGQLYSIDYRDGCKLRVYDEATESWSKFIDSKLHLGSSRALKAAALIPLNGKLCIIRNNMSISMVDVCSPDKPVESNPHLWENVGGKGHFRTMVSNLLLSIAGRSGVKSHIVH</sequence>
<dbReference type="EnsemblPlants" id="AUR62043671-RA">
    <property type="protein sequence ID" value="AUR62043671-RA:cds"/>
    <property type="gene ID" value="AUR62043671"/>
</dbReference>
<keyword evidence="1" id="KW-0880">Kelch repeat</keyword>
<dbReference type="Gramene" id="AUR62043671-RA">
    <property type="protein sequence ID" value="AUR62043671-RA:cds"/>
    <property type="gene ID" value="AUR62043671"/>
</dbReference>
<dbReference type="InterPro" id="IPR015915">
    <property type="entry name" value="Kelch-typ_b-propeller"/>
</dbReference>
<dbReference type="AlphaFoldDB" id="A0A803NC57"/>
<protein>
    <recommendedName>
        <fullName evidence="5">F-box/kelch-repeat protein</fullName>
    </recommendedName>
</protein>
<evidence type="ECO:0000313" key="3">
    <source>
        <dbReference type="EnsemblPlants" id="AUR62043671-RA:cds"/>
    </source>
</evidence>
<evidence type="ECO:0000313" key="4">
    <source>
        <dbReference type="Proteomes" id="UP000596660"/>
    </source>
</evidence>
<dbReference type="Gene3D" id="2.120.10.80">
    <property type="entry name" value="Kelch-type beta propeller"/>
    <property type="match status" value="1"/>
</dbReference>
<dbReference type="OMA" id="HFRTMVS"/>
<reference evidence="3" key="1">
    <citation type="journal article" date="2017" name="Nature">
        <title>The genome of Chenopodium quinoa.</title>
        <authorList>
            <person name="Jarvis D.E."/>
            <person name="Ho Y.S."/>
            <person name="Lightfoot D.J."/>
            <person name="Schmoeckel S.M."/>
            <person name="Li B."/>
            <person name="Borm T.J.A."/>
            <person name="Ohyanagi H."/>
            <person name="Mineta K."/>
            <person name="Michell C.T."/>
            <person name="Saber N."/>
            <person name="Kharbatia N.M."/>
            <person name="Rupper R.R."/>
            <person name="Sharp A.R."/>
            <person name="Dally N."/>
            <person name="Boughton B.A."/>
            <person name="Woo Y.H."/>
            <person name="Gao G."/>
            <person name="Schijlen E.G.W.M."/>
            <person name="Guo X."/>
            <person name="Momin A.A."/>
            <person name="Negrao S."/>
            <person name="Al-Babili S."/>
            <person name="Gehring C."/>
            <person name="Roessner U."/>
            <person name="Jung C."/>
            <person name="Murphy K."/>
            <person name="Arold S.T."/>
            <person name="Gojobori T."/>
            <person name="van der Linden C.G."/>
            <person name="van Loo E.N."/>
            <person name="Jellen E.N."/>
            <person name="Maughan P.J."/>
            <person name="Tester M."/>
        </authorList>
    </citation>
    <scope>NUCLEOTIDE SEQUENCE [LARGE SCALE GENOMIC DNA]</scope>
    <source>
        <strain evidence="3">cv. PI 614886</strain>
    </source>
</reference>
<name>A0A803NC57_CHEQI</name>
<keyword evidence="2" id="KW-0677">Repeat</keyword>
<proteinExistence type="predicted"/>
<dbReference type="Proteomes" id="UP000596660">
    <property type="component" value="Unplaced"/>
</dbReference>
<reference evidence="3" key="2">
    <citation type="submission" date="2021-03" db="UniProtKB">
        <authorList>
            <consortium name="EnsemblPlants"/>
        </authorList>
    </citation>
    <scope>IDENTIFICATION</scope>
</reference>
<keyword evidence="4" id="KW-1185">Reference proteome</keyword>
<evidence type="ECO:0000256" key="1">
    <source>
        <dbReference type="ARBA" id="ARBA00022441"/>
    </source>
</evidence>
<dbReference type="InterPro" id="IPR011043">
    <property type="entry name" value="Gal_Oxase/kelch_b-propeller"/>
</dbReference>
<dbReference type="SMR" id="A0A803NC57"/>
<accession>A0A803NC57</accession>
<evidence type="ECO:0008006" key="5">
    <source>
        <dbReference type="Google" id="ProtNLM"/>
    </source>
</evidence>
<dbReference type="PANTHER" id="PTHR46344:SF3">
    <property type="entry name" value="F-BOX DOMAIN-CONTAINING PROTEIN"/>
    <property type="match status" value="1"/>
</dbReference>